<dbReference type="Gene3D" id="1.10.630.10">
    <property type="entry name" value="Cytochrome P450"/>
    <property type="match status" value="1"/>
</dbReference>
<evidence type="ECO:0000256" key="1">
    <source>
        <dbReference type="ARBA" id="ARBA00001971"/>
    </source>
</evidence>
<dbReference type="GO" id="GO:0004497">
    <property type="term" value="F:monooxygenase activity"/>
    <property type="evidence" value="ECO:0007669"/>
    <property type="project" value="UniProtKB-KW"/>
</dbReference>
<dbReference type="GO" id="GO:0020037">
    <property type="term" value="F:heme binding"/>
    <property type="evidence" value="ECO:0007669"/>
    <property type="project" value="InterPro"/>
</dbReference>
<reference evidence="9 10" key="1">
    <citation type="submission" date="2019-04" db="EMBL/GenBank/DDBJ databases">
        <authorList>
            <consortium name="DOE Joint Genome Institute"/>
            <person name="Mondo S."/>
            <person name="Kjaerbolling I."/>
            <person name="Vesth T."/>
            <person name="Frisvad J.C."/>
            <person name="Nybo J.L."/>
            <person name="Theobald S."/>
            <person name="Kildgaard S."/>
            <person name="Isbrandt T."/>
            <person name="Kuo A."/>
            <person name="Sato A."/>
            <person name="Lyhne E.K."/>
            <person name="Kogle M.E."/>
            <person name="Wiebenga A."/>
            <person name="Kun R.S."/>
            <person name="Lubbers R.J."/>
            <person name="Makela M.R."/>
            <person name="Barry K."/>
            <person name="Chovatia M."/>
            <person name="Clum A."/>
            <person name="Daum C."/>
            <person name="Haridas S."/>
            <person name="He G."/>
            <person name="LaButti K."/>
            <person name="Lipzen A."/>
            <person name="Riley R."/>
            <person name="Salamov A."/>
            <person name="Simmons B.A."/>
            <person name="Magnuson J.K."/>
            <person name="Henrissat B."/>
            <person name="Mortensen U.H."/>
            <person name="Larsen T.O."/>
            <person name="Devries R.P."/>
            <person name="Grigoriev I.V."/>
            <person name="Machida M."/>
            <person name="Baker S.E."/>
            <person name="Andersen M.R."/>
            <person name="Cantor M.N."/>
            <person name="Hua S.X."/>
        </authorList>
    </citation>
    <scope>NUCLEOTIDE SEQUENCE [LARGE SCALE GENOMIC DNA]</scope>
    <source>
        <strain evidence="9 10">CBS 119388</strain>
    </source>
</reference>
<name>A0A5N7DV54_9EURO</name>
<dbReference type="AlphaFoldDB" id="A0A5N7DV54"/>
<evidence type="ECO:0000313" key="10">
    <source>
        <dbReference type="Proteomes" id="UP000325579"/>
    </source>
</evidence>
<dbReference type="PROSITE" id="PS00086">
    <property type="entry name" value="CYTOCHROME_P450"/>
    <property type="match status" value="1"/>
</dbReference>
<evidence type="ECO:0000256" key="6">
    <source>
        <dbReference type="ARBA" id="ARBA00023033"/>
    </source>
</evidence>
<evidence type="ECO:0000313" key="9">
    <source>
        <dbReference type="EMBL" id="KAE8409388.1"/>
    </source>
</evidence>
<accession>A0A5N7DV54</accession>
<organism evidence="9 10">
    <name type="scientific">Aspergillus pseudonomiae</name>
    <dbReference type="NCBI Taxonomy" id="1506151"/>
    <lineage>
        <taxon>Eukaryota</taxon>
        <taxon>Fungi</taxon>
        <taxon>Dikarya</taxon>
        <taxon>Ascomycota</taxon>
        <taxon>Pezizomycotina</taxon>
        <taxon>Eurotiomycetes</taxon>
        <taxon>Eurotiomycetidae</taxon>
        <taxon>Eurotiales</taxon>
        <taxon>Aspergillaceae</taxon>
        <taxon>Aspergillus</taxon>
        <taxon>Aspergillus subgen. Circumdati</taxon>
    </lineage>
</organism>
<dbReference type="GO" id="GO:0005506">
    <property type="term" value="F:iron ion binding"/>
    <property type="evidence" value="ECO:0007669"/>
    <property type="project" value="InterPro"/>
</dbReference>
<dbReference type="Pfam" id="PF00067">
    <property type="entry name" value="p450"/>
    <property type="match status" value="1"/>
</dbReference>
<protein>
    <submittedName>
        <fullName evidence="9">Cytochrome P450</fullName>
    </submittedName>
</protein>
<dbReference type="CDD" id="cd11062">
    <property type="entry name" value="CYP58-like"/>
    <property type="match status" value="1"/>
</dbReference>
<evidence type="ECO:0000256" key="8">
    <source>
        <dbReference type="RuleBase" id="RU000461"/>
    </source>
</evidence>
<dbReference type="InterPro" id="IPR001128">
    <property type="entry name" value="Cyt_P450"/>
</dbReference>
<evidence type="ECO:0000256" key="7">
    <source>
        <dbReference type="PIRSR" id="PIRSR602403-1"/>
    </source>
</evidence>
<keyword evidence="10" id="KW-1185">Reference proteome</keyword>
<evidence type="ECO:0000256" key="5">
    <source>
        <dbReference type="ARBA" id="ARBA00023004"/>
    </source>
</evidence>
<evidence type="ECO:0000256" key="2">
    <source>
        <dbReference type="ARBA" id="ARBA00010617"/>
    </source>
</evidence>
<proteinExistence type="inferred from homology"/>
<dbReference type="GeneID" id="43670715"/>
<comment type="similarity">
    <text evidence="2 8">Belongs to the cytochrome P450 family.</text>
</comment>
<dbReference type="SUPFAM" id="SSF48264">
    <property type="entry name" value="Cytochrome P450"/>
    <property type="match status" value="1"/>
</dbReference>
<dbReference type="EMBL" id="ML736740">
    <property type="protein sequence ID" value="KAE8409388.1"/>
    <property type="molecule type" value="Genomic_DNA"/>
</dbReference>
<dbReference type="PRINTS" id="PR00465">
    <property type="entry name" value="EP450IV"/>
</dbReference>
<dbReference type="InterPro" id="IPR036396">
    <property type="entry name" value="Cyt_P450_sf"/>
</dbReference>
<keyword evidence="4 8" id="KW-0560">Oxidoreductase</keyword>
<evidence type="ECO:0000256" key="4">
    <source>
        <dbReference type="ARBA" id="ARBA00023002"/>
    </source>
</evidence>
<keyword evidence="3 7" id="KW-0479">Metal-binding</keyword>
<dbReference type="GO" id="GO:0016705">
    <property type="term" value="F:oxidoreductase activity, acting on paired donors, with incorporation or reduction of molecular oxygen"/>
    <property type="evidence" value="ECO:0007669"/>
    <property type="project" value="InterPro"/>
</dbReference>
<dbReference type="PANTHER" id="PTHR24305:SF166">
    <property type="entry name" value="CYTOCHROME P450 12A4, MITOCHONDRIAL-RELATED"/>
    <property type="match status" value="1"/>
</dbReference>
<dbReference type="PANTHER" id="PTHR24305">
    <property type="entry name" value="CYTOCHROME P450"/>
    <property type="match status" value="1"/>
</dbReference>
<dbReference type="OrthoDB" id="3945418at2759"/>
<keyword evidence="6 8" id="KW-0503">Monooxygenase</keyword>
<dbReference type="InterPro" id="IPR002403">
    <property type="entry name" value="Cyt_P450_E_grp-IV"/>
</dbReference>
<keyword evidence="7 8" id="KW-0349">Heme</keyword>
<comment type="cofactor">
    <cofactor evidence="1 7">
        <name>heme</name>
        <dbReference type="ChEBI" id="CHEBI:30413"/>
    </cofactor>
</comment>
<feature type="binding site" description="axial binding residue" evidence="7">
    <location>
        <position position="450"/>
    </location>
    <ligand>
        <name>heme</name>
        <dbReference type="ChEBI" id="CHEBI:30413"/>
    </ligand>
    <ligandPart>
        <name>Fe</name>
        <dbReference type="ChEBI" id="CHEBI:18248"/>
    </ligandPart>
</feature>
<dbReference type="InterPro" id="IPR050121">
    <property type="entry name" value="Cytochrome_P450_monoxygenase"/>
</dbReference>
<dbReference type="InterPro" id="IPR017972">
    <property type="entry name" value="Cyt_P450_CS"/>
</dbReference>
<dbReference type="Proteomes" id="UP000325579">
    <property type="component" value="Unassembled WGS sequence"/>
</dbReference>
<sequence>MAFSQLVVALVTSWLTHRVYLIVYRLYFHRLAKFPGPRLAAISTLYRAFYQIWKDGKLIEHATELHDLYGPVIRISPNELHFRSVAAYHDIYSAKFQGTKDPDYYEHLGQSTALFGLVDPIQHGARFRLVAHLFSKRHFDSLTARINAHISRFSQLLSLSAQNQEICNLSFGFRSVALDIVNDFIFGDLPHKFRQLKNETFLEPLAVGTYDAMNWWIWLSRNYPTLLSLIQKMPSSWLQSMTHAFEAPKIVVELVTSMVDDALTVRPKDWHERFFYCIVHGLEGQNRNGSESASVPSSVLVEEVMGTMLGGVIDIANILPYGAFQLSQSPQLQDRLYEELRGAWTNITDPIPDYETLCTLPLLNGLVKESVRLTHGVISGPPRAVGPLGAVIDGYSVPPKSVVTTTSLYLHMDADVFPQPETFDPLRWVTGNPKQMENAIVAFSKGRRMCPAKHLAYMEMFSIFAMLFRRFQVSSYETDIHDFDYSEYLSLHFRGKPLRVKLRERPS</sequence>
<evidence type="ECO:0000256" key="3">
    <source>
        <dbReference type="ARBA" id="ARBA00022723"/>
    </source>
</evidence>
<dbReference type="RefSeq" id="XP_031946707.1">
    <property type="nucleotide sequence ID" value="XM_032086024.1"/>
</dbReference>
<keyword evidence="5 7" id="KW-0408">Iron</keyword>
<gene>
    <name evidence="9" type="ORF">BDV37DRAFT_278339</name>
</gene>